<dbReference type="EMBL" id="CP123443">
    <property type="protein sequence ID" value="WGK68486.1"/>
    <property type="molecule type" value="Genomic_DNA"/>
</dbReference>
<evidence type="ECO:0000313" key="4">
    <source>
        <dbReference type="Proteomes" id="UP001228690"/>
    </source>
</evidence>
<protein>
    <submittedName>
        <fullName evidence="3">MazG nucleotide pyrophosphohydrolase domain-containing protein</fullName>
    </submittedName>
</protein>
<dbReference type="CDD" id="cd11529">
    <property type="entry name" value="NTP-PPase_MazG_Cterm"/>
    <property type="match status" value="1"/>
</dbReference>
<name>A0ABY8MF53_9SPIO</name>
<evidence type="ECO:0000313" key="3">
    <source>
        <dbReference type="EMBL" id="WGK68486.1"/>
    </source>
</evidence>
<dbReference type="CDD" id="cd11528">
    <property type="entry name" value="NTP-PPase_MazG_Nterm"/>
    <property type="match status" value="1"/>
</dbReference>
<dbReference type="InterPro" id="IPR048015">
    <property type="entry name" value="NTP-PPase_MazG-like_N"/>
</dbReference>
<dbReference type="PANTHER" id="PTHR30522">
    <property type="entry name" value="NUCLEOSIDE TRIPHOSPHATE PYROPHOSPHOHYDROLASE"/>
    <property type="match status" value="1"/>
</dbReference>
<dbReference type="InterPro" id="IPR004518">
    <property type="entry name" value="MazG-like_dom"/>
</dbReference>
<evidence type="ECO:0000259" key="2">
    <source>
        <dbReference type="Pfam" id="PF03819"/>
    </source>
</evidence>
<reference evidence="3 4" key="1">
    <citation type="submission" date="2023-04" db="EMBL/GenBank/DDBJ databases">
        <title>Spirochaete genome identified in red abalone sample constitutes a novel genus.</title>
        <authorList>
            <person name="Sharma S.P."/>
            <person name="Purcell C.M."/>
            <person name="Hyde J.R."/>
            <person name="Severin A.J."/>
        </authorList>
    </citation>
    <scope>NUCLEOTIDE SEQUENCE [LARGE SCALE GENOMIC DNA]</scope>
    <source>
        <strain evidence="3 4">SP-2023</strain>
    </source>
</reference>
<gene>
    <name evidence="3" type="ORF">P0082_08340</name>
</gene>
<evidence type="ECO:0000256" key="1">
    <source>
        <dbReference type="SAM" id="MobiDB-lite"/>
    </source>
</evidence>
<feature type="region of interest" description="Disordered" evidence="1">
    <location>
        <begin position="230"/>
        <end position="260"/>
    </location>
</feature>
<dbReference type="Proteomes" id="UP001228690">
    <property type="component" value="Chromosome"/>
</dbReference>
<dbReference type="PANTHER" id="PTHR30522:SF0">
    <property type="entry name" value="NUCLEOSIDE TRIPHOSPHATE PYROPHOSPHOHYDROLASE"/>
    <property type="match status" value="1"/>
</dbReference>
<dbReference type="Gene3D" id="1.10.287.1080">
    <property type="entry name" value="MazG-like"/>
    <property type="match status" value="2"/>
</dbReference>
<keyword evidence="4" id="KW-1185">Reference proteome</keyword>
<dbReference type="RefSeq" id="WP_326926670.1">
    <property type="nucleotide sequence ID" value="NZ_CP123443.1"/>
</dbReference>
<dbReference type="Pfam" id="PF03819">
    <property type="entry name" value="MazG"/>
    <property type="match status" value="2"/>
</dbReference>
<sequence>MDTEQNAPLGPESLESRFRRLLDIVARLRGRGGCPWDRAQTLESMRSCLLEECWEALDTVNRRDLPHLQEELGDLLLNILLLCDIANSIGNTEKGASGDSGAGEDWQNELPDLPNFNSDHFLHAVLEDLCTKLVNRHPHVFGQATAANAEEALGNWQKVKEAEKTGRKSLLSGVNAGQAGLLYALKLQKRAAKAGFDWPAATATQDISGKIMEELDEFREALVRQEQDKLPGVGQARQAQQAPNTRGEAIGVNEETDKLREQSEEELGDLLFSVVNLARVHDFNPELALARSCEKFRQRFQHIEQRLAGQQRSVHESSLEEMEALWQEAKADLERGREGKDRSRA</sequence>
<feature type="domain" description="NTP pyrophosphohydrolase MazG-like" evidence="2">
    <location>
        <begin position="211"/>
        <end position="302"/>
    </location>
</feature>
<feature type="domain" description="NTP pyrophosphohydrolase MazG-like" evidence="2">
    <location>
        <begin position="40"/>
        <end position="88"/>
    </location>
</feature>
<proteinExistence type="predicted"/>
<dbReference type="InterPro" id="IPR011551">
    <property type="entry name" value="NTP_PyrPHydrolase_MazG"/>
</dbReference>
<organism evidence="3 4">
    <name type="scientific">Candidatus Haliotispira prima</name>
    <dbReference type="NCBI Taxonomy" id="3034016"/>
    <lineage>
        <taxon>Bacteria</taxon>
        <taxon>Pseudomonadati</taxon>
        <taxon>Spirochaetota</taxon>
        <taxon>Spirochaetia</taxon>
        <taxon>Spirochaetales</taxon>
        <taxon>Spirochaetaceae</taxon>
        <taxon>Candidatus Haliotispira</taxon>
    </lineage>
</organism>
<dbReference type="SUPFAM" id="SSF101386">
    <property type="entry name" value="all-alpha NTP pyrophosphatases"/>
    <property type="match status" value="2"/>
</dbReference>
<accession>A0ABY8MF53</accession>
<dbReference type="InterPro" id="IPR048011">
    <property type="entry name" value="NTP-PPase_MazG-like_C"/>
</dbReference>